<feature type="active site" description="For beta-ketoacyl synthase activity" evidence="18">
    <location>
        <position position="176"/>
    </location>
</feature>
<dbReference type="NCBIfam" id="NF005589">
    <property type="entry name" value="PRK07314.1"/>
    <property type="match status" value="1"/>
</dbReference>
<keyword evidence="6" id="KW-0443">Lipid metabolism</keyword>
<dbReference type="InterPro" id="IPR000794">
    <property type="entry name" value="Beta-ketoacyl_synthase"/>
</dbReference>
<proteinExistence type="evidence at transcript level"/>
<evidence type="ECO:0000256" key="4">
    <source>
        <dbReference type="ARBA" id="ARBA00022679"/>
    </source>
</evidence>
<dbReference type="PANTHER" id="PTHR11712">
    <property type="entry name" value="POLYKETIDE SYNTHASE-RELATED"/>
    <property type="match status" value="1"/>
</dbReference>
<dbReference type="PROSITE" id="PS52004">
    <property type="entry name" value="KS3_2"/>
    <property type="match status" value="1"/>
</dbReference>
<comment type="catalytic activity">
    <reaction evidence="13">
        <text>decanoyl-[ACP] + malonyl-[ACP] + H(+) = 3-oxododecanoyl-[ACP] + holo-[ACP] + CO2</text>
        <dbReference type="Rhea" id="RHEA:41868"/>
        <dbReference type="Rhea" id="RHEA-COMP:9623"/>
        <dbReference type="Rhea" id="RHEA-COMP:9640"/>
        <dbReference type="Rhea" id="RHEA-COMP:9641"/>
        <dbReference type="Rhea" id="RHEA-COMP:9685"/>
        <dbReference type="ChEBI" id="CHEBI:15378"/>
        <dbReference type="ChEBI" id="CHEBI:16526"/>
        <dbReference type="ChEBI" id="CHEBI:64479"/>
        <dbReference type="ChEBI" id="CHEBI:78449"/>
        <dbReference type="ChEBI" id="CHEBI:78468"/>
        <dbReference type="ChEBI" id="CHEBI:78469"/>
    </reaction>
    <physiologicalReaction direction="left-to-right" evidence="13">
        <dbReference type="Rhea" id="RHEA:41869"/>
    </physiologicalReaction>
</comment>
<evidence type="ECO:0000256" key="18">
    <source>
        <dbReference type="PIRSR" id="PIRSR000447-1"/>
    </source>
</evidence>
<comment type="function">
    <text evidence="16">May play a role in the biosynthesis of lipoic acid as well as longer chain fatty acids required for optimal mitochondrial function.</text>
</comment>
<sequence>MVLISNVFCSAATSCRKVCVTGIGIVSPLGCTRTFVWNKLVNGECGISILPKPIKDIPCQIAAAVPKGTKPGQFSRTPSRSHSLASLFACQAAAEALQDAKWMPQSDKQQQRTGVSLGMGMVDLEVIDDTSRKLREEGYRSVSPFFVPRILLNMAAGHISIEHKLKGPNHCVSTACTTGAHAIGDAFRFIMHNDCDVMVAGGTEACLTPAAIAGFAKARALSTKYNDSPKQSSMPFHPKRDGFVMGEGAAVLVLEEKQHAINRGANIYADLLGYGLSADASHITAPSPDGSGAIACMNAAINDAGIRPEEVTYINAHATSTPLGDAVENLAIKKLFGKHAYNVSVSSTKGAVGHLLGAAGAIEAAFTVLSCHHGVLPPTLNLDCVDEEMDLNYVPLVKQTWESKRKIALTNSFGFGGTNATLCFSGV</sequence>
<comment type="catalytic activity">
    <reaction evidence="9">
        <text>hexanoyl-[ACP] + malonyl-[ACP] + H(+) = 3-oxooctanoyl-[ACP] + holo-[ACP] + CO2</text>
        <dbReference type="Rhea" id="RHEA:41836"/>
        <dbReference type="Rhea" id="RHEA-COMP:9623"/>
        <dbReference type="Rhea" id="RHEA-COMP:9632"/>
        <dbReference type="Rhea" id="RHEA-COMP:9633"/>
        <dbReference type="Rhea" id="RHEA-COMP:9685"/>
        <dbReference type="ChEBI" id="CHEBI:15378"/>
        <dbReference type="ChEBI" id="CHEBI:16526"/>
        <dbReference type="ChEBI" id="CHEBI:64479"/>
        <dbReference type="ChEBI" id="CHEBI:78449"/>
        <dbReference type="ChEBI" id="CHEBI:78459"/>
        <dbReference type="ChEBI" id="CHEBI:78460"/>
    </reaction>
    <physiologicalReaction direction="left-to-right" evidence="9">
        <dbReference type="Rhea" id="RHEA:41837"/>
    </physiologicalReaction>
</comment>
<comment type="catalytic activity">
    <reaction evidence="12">
        <text>a fatty acyl-[ACP] + malonyl-[ACP] + H(+) = a 3-oxoacyl-[ACP] + holo-[ACP] + CO2</text>
        <dbReference type="Rhea" id="RHEA:22836"/>
        <dbReference type="Rhea" id="RHEA-COMP:9623"/>
        <dbReference type="Rhea" id="RHEA-COMP:9685"/>
        <dbReference type="Rhea" id="RHEA-COMP:9916"/>
        <dbReference type="Rhea" id="RHEA-COMP:14125"/>
        <dbReference type="ChEBI" id="CHEBI:15378"/>
        <dbReference type="ChEBI" id="CHEBI:16526"/>
        <dbReference type="ChEBI" id="CHEBI:64479"/>
        <dbReference type="ChEBI" id="CHEBI:78449"/>
        <dbReference type="ChEBI" id="CHEBI:78776"/>
        <dbReference type="ChEBI" id="CHEBI:138651"/>
        <dbReference type="EC" id="2.3.1.41"/>
    </reaction>
    <physiologicalReaction direction="left-to-right" evidence="12">
        <dbReference type="Rhea" id="RHEA:22837"/>
    </physiologicalReaction>
</comment>
<protein>
    <recommendedName>
        <fullName evidence="17">3-oxoacyl-[acyl-carrier-protein] synthase</fullName>
    </recommendedName>
</protein>
<evidence type="ECO:0000313" key="21">
    <source>
        <dbReference type="EMBL" id="CAB3264613.1"/>
    </source>
</evidence>
<dbReference type="Pfam" id="PF00109">
    <property type="entry name" value="ketoacyl-synt"/>
    <property type="match status" value="1"/>
</dbReference>
<dbReference type="PIRSF" id="PIRSF000447">
    <property type="entry name" value="KAS_II"/>
    <property type="match status" value="1"/>
</dbReference>
<comment type="similarity">
    <text evidence="2 17 19">Belongs to the thiolase-like superfamily. Beta-ketoacyl-ACP synthases family.</text>
</comment>
<evidence type="ECO:0000256" key="14">
    <source>
        <dbReference type="ARBA" id="ARBA00049449"/>
    </source>
</evidence>
<evidence type="ECO:0000256" key="5">
    <source>
        <dbReference type="ARBA" id="ARBA00022832"/>
    </source>
</evidence>
<comment type="catalytic activity">
    <reaction evidence="14">
        <text>butanoyl-[ACP] + malonyl-[ACP] + H(+) = 3-oxohexanoyl-[ACP] + holo-[ACP] + CO2</text>
        <dbReference type="Rhea" id="RHEA:41820"/>
        <dbReference type="Rhea" id="RHEA-COMP:9623"/>
        <dbReference type="Rhea" id="RHEA-COMP:9628"/>
        <dbReference type="Rhea" id="RHEA-COMP:9629"/>
        <dbReference type="Rhea" id="RHEA-COMP:9685"/>
        <dbReference type="ChEBI" id="CHEBI:15378"/>
        <dbReference type="ChEBI" id="CHEBI:16526"/>
        <dbReference type="ChEBI" id="CHEBI:64479"/>
        <dbReference type="ChEBI" id="CHEBI:78449"/>
        <dbReference type="ChEBI" id="CHEBI:78454"/>
        <dbReference type="ChEBI" id="CHEBI:78456"/>
    </reaction>
    <physiologicalReaction direction="left-to-right" evidence="14">
        <dbReference type="Rhea" id="RHEA:41821"/>
    </physiologicalReaction>
</comment>
<evidence type="ECO:0000259" key="20">
    <source>
        <dbReference type="PROSITE" id="PS52004"/>
    </source>
</evidence>
<dbReference type="GO" id="GO:0005739">
    <property type="term" value="C:mitochondrion"/>
    <property type="evidence" value="ECO:0007669"/>
    <property type="project" value="TreeGrafter"/>
</dbReference>
<comment type="catalytic activity">
    <reaction evidence="10">
        <text>tetradecanoyl-[ACP] + malonyl-[ACP] + H(+) = 3-oxohexadecanoyl-[ACP] + holo-[ACP] + CO2</text>
        <dbReference type="Rhea" id="RHEA:41900"/>
        <dbReference type="Rhea" id="RHEA-COMP:9623"/>
        <dbReference type="Rhea" id="RHEA-COMP:9648"/>
        <dbReference type="Rhea" id="RHEA-COMP:9649"/>
        <dbReference type="Rhea" id="RHEA-COMP:9685"/>
        <dbReference type="ChEBI" id="CHEBI:15378"/>
        <dbReference type="ChEBI" id="CHEBI:16526"/>
        <dbReference type="ChEBI" id="CHEBI:64479"/>
        <dbReference type="ChEBI" id="CHEBI:78449"/>
        <dbReference type="ChEBI" id="CHEBI:78477"/>
        <dbReference type="ChEBI" id="CHEBI:78478"/>
    </reaction>
    <physiologicalReaction direction="left-to-right" evidence="10">
        <dbReference type="Rhea" id="RHEA:41901"/>
    </physiologicalReaction>
</comment>
<dbReference type="EMBL" id="LR788751">
    <property type="protein sequence ID" value="CAB3264613.1"/>
    <property type="molecule type" value="mRNA"/>
</dbReference>
<evidence type="ECO:0000256" key="11">
    <source>
        <dbReference type="ARBA" id="ARBA00047578"/>
    </source>
</evidence>
<dbReference type="InterPro" id="IPR014031">
    <property type="entry name" value="Ketoacyl_synth_C"/>
</dbReference>
<evidence type="ECO:0000256" key="1">
    <source>
        <dbReference type="ARBA" id="ARBA00005194"/>
    </source>
</evidence>
<evidence type="ECO:0000256" key="17">
    <source>
        <dbReference type="PIRNR" id="PIRNR000447"/>
    </source>
</evidence>
<keyword evidence="7 17" id="KW-0275">Fatty acid biosynthesis</keyword>
<organism evidence="21">
    <name type="scientific">Phallusia mammillata</name>
    <dbReference type="NCBI Taxonomy" id="59560"/>
    <lineage>
        <taxon>Eukaryota</taxon>
        <taxon>Metazoa</taxon>
        <taxon>Chordata</taxon>
        <taxon>Tunicata</taxon>
        <taxon>Ascidiacea</taxon>
        <taxon>Phlebobranchia</taxon>
        <taxon>Ascidiidae</taxon>
        <taxon>Phallusia</taxon>
    </lineage>
</organism>
<dbReference type="FunFam" id="3.40.47.10:FF:000024">
    <property type="entry name" value="3-oxoacyl-[acyl-carrier-protein] synthase, mitochondrial"/>
    <property type="match status" value="1"/>
</dbReference>
<evidence type="ECO:0000256" key="10">
    <source>
        <dbReference type="ARBA" id="ARBA00047451"/>
    </source>
</evidence>
<name>A0A6F9DNQ3_9ASCI</name>
<comment type="pathway">
    <text evidence="1">Lipid metabolism; fatty acid biosynthesis.</text>
</comment>
<evidence type="ECO:0000256" key="2">
    <source>
        <dbReference type="ARBA" id="ARBA00008467"/>
    </source>
</evidence>
<dbReference type="InterPro" id="IPR020841">
    <property type="entry name" value="PKS_Beta-ketoAc_synthase_dom"/>
</dbReference>
<dbReference type="SMART" id="SM00825">
    <property type="entry name" value="PKS_KS"/>
    <property type="match status" value="1"/>
</dbReference>
<evidence type="ECO:0000256" key="9">
    <source>
        <dbReference type="ARBA" id="ARBA00047394"/>
    </source>
</evidence>
<keyword evidence="5" id="KW-0276">Fatty acid metabolism</keyword>
<dbReference type="Gene3D" id="3.40.47.10">
    <property type="match status" value="1"/>
</dbReference>
<dbReference type="InterPro" id="IPR016039">
    <property type="entry name" value="Thiolase-like"/>
</dbReference>
<keyword evidence="4 17" id="KW-0808">Transferase</keyword>
<accession>A0A6F9DNQ3</accession>
<reference evidence="21" key="1">
    <citation type="submission" date="2020-04" db="EMBL/GenBank/DDBJ databases">
        <authorList>
            <person name="Neveu A P."/>
        </authorList>
    </citation>
    <scope>NUCLEOTIDE SEQUENCE</scope>
    <source>
        <tissue evidence="21">Whole embryo</tissue>
    </source>
</reference>
<dbReference type="GO" id="GO:0006633">
    <property type="term" value="P:fatty acid biosynthetic process"/>
    <property type="evidence" value="ECO:0007669"/>
    <property type="project" value="UniProtKB-KW"/>
</dbReference>
<dbReference type="FunFam" id="3.40.47.10:FF:000015">
    <property type="entry name" value="3-oxoacyl-[acyl-carrier-protein] synthase, mitochondrial"/>
    <property type="match status" value="1"/>
</dbReference>
<feature type="domain" description="Ketosynthase family 3 (KS3)" evidence="20">
    <location>
        <begin position="15"/>
        <end position="426"/>
    </location>
</feature>
<dbReference type="NCBIfam" id="TIGR03150">
    <property type="entry name" value="fabF"/>
    <property type="match status" value="1"/>
</dbReference>
<dbReference type="PANTHER" id="PTHR11712:SF336">
    <property type="entry name" value="3-OXOACYL-[ACYL-CARRIER-PROTEIN] SYNTHASE, MITOCHONDRIAL"/>
    <property type="match status" value="1"/>
</dbReference>
<evidence type="ECO:0000256" key="3">
    <source>
        <dbReference type="ARBA" id="ARBA00022516"/>
    </source>
</evidence>
<dbReference type="Pfam" id="PF02801">
    <property type="entry name" value="Ketoacyl-synt_C"/>
    <property type="match status" value="1"/>
</dbReference>
<dbReference type="InterPro" id="IPR017568">
    <property type="entry name" value="3-oxoacyl-ACP_synth-2"/>
</dbReference>
<evidence type="ECO:0000256" key="15">
    <source>
        <dbReference type="ARBA" id="ARBA00049533"/>
    </source>
</evidence>
<evidence type="ECO:0000256" key="7">
    <source>
        <dbReference type="ARBA" id="ARBA00023160"/>
    </source>
</evidence>
<evidence type="ECO:0000256" key="12">
    <source>
        <dbReference type="ARBA" id="ARBA00048506"/>
    </source>
</evidence>
<dbReference type="SUPFAM" id="SSF53901">
    <property type="entry name" value="Thiolase-like"/>
    <property type="match status" value="2"/>
</dbReference>
<keyword evidence="8" id="KW-0012">Acyltransferase</keyword>
<gene>
    <name evidence="21" type="primary">Oxsm</name>
</gene>
<evidence type="ECO:0000256" key="8">
    <source>
        <dbReference type="ARBA" id="ARBA00023315"/>
    </source>
</evidence>
<comment type="catalytic activity">
    <reaction evidence="11">
        <text>dodecanoyl-[ACP] + malonyl-[ACP] + H(+) = 3-oxotetradecanoyl-[ACP] + holo-[ACP] + CO2</text>
        <dbReference type="Rhea" id="RHEA:41884"/>
        <dbReference type="Rhea" id="RHEA-COMP:9623"/>
        <dbReference type="Rhea" id="RHEA-COMP:9644"/>
        <dbReference type="Rhea" id="RHEA-COMP:9645"/>
        <dbReference type="Rhea" id="RHEA-COMP:9685"/>
        <dbReference type="ChEBI" id="CHEBI:15378"/>
        <dbReference type="ChEBI" id="CHEBI:16526"/>
        <dbReference type="ChEBI" id="CHEBI:64479"/>
        <dbReference type="ChEBI" id="CHEBI:65264"/>
        <dbReference type="ChEBI" id="CHEBI:78449"/>
        <dbReference type="ChEBI" id="CHEBI:78473"/>
    </reaction>
    <physiologicalReaction direction="left-to-right" evidence="11">
        <dbReference type="Rhea" id="RHEA:41885"/>
    </physiologicalReaction>
</comment>
<comment type="catalytic activity">
    <reaction evidence="15">
        <text>octanoyl-[ACP] + malonyl-[ACP] + H(+) = 3-oxodecanoyl-[ACP] + holo-[ACP] + CO2</text>
        <dbReference type="Rhea" id="RHEA:41852"/>
        <dbReference type="Rhea" id="RHEA-COMP:9623"/>
        <dbReference type="Rhea" id="RHEA-COMP:9636"/>
        <dbReference type="Rhea" id="RHEA-COMP:9637"/>
        <dbReference type="Rhea" id="RHEA-COMP:9685"/>
        <dbReference type="ChEBI" id="CHEBI:15378"/>
        <dbReference type="ChEBI" id="CHEBI:16526"/>
        <dbReference type="ChEBI" id="CHEBI:64479"/>
        <dbReference type="ChEBI" id="CHEBI:78449"/>
        <dbReference type="ChEBI" id="CHEBI:78463"/>
        <dbReference type="ChEBI" id="CHEBI:78464"/>
    </reaction>
    <physiologicalReaction direction="left-to-right" evidence="15">
        <dbReference type="Rhea" id="RHEA:41853"/>
    </physiologicalReaction>
</comment>
<evidence type="ECO:0000256" key="6">
    <source>
        <dbReference type="ARBA" id="ARBA00023098"/>
    </source>
</evidence>
<evidence type="ECO:0000256" key="13">
    <source>
        <dbReference type="ARBA" id="ARBA00049109"/>
    </source>
</evidence>
<dbReference type="PROSITE" id="PS00606">
    <property type="entry name" value="KS3_1"/>
    <property type="match status" value="1"/>
</dbReference>
<dbReference type="InterPro" id="IPR018201">
    <property type="entry name" value="Ketoacyl_synth_AS"/>
</dbReference>
<dbReference type="GO" id="GO:0004315">
    <property type="term" value="F:3-oxoacyl-[acyl-carrier-protein] synthase activity"/>
    <property type="evidence" value="ECO:0007669"/>
    <property type="project" value="UniProtKB-EC"/>
</dbReference>
<dbReference type="CDD" id="cd00834">
    <property type="entry name" value="KAS_I_II"/>
    <property type="match status" value="1"/>
</dbReference>
<evidence type="ECO:0000256" key="19">
    <source>
        <dbReference type="RuleBase" id="RU003694"/>
    </source>
</evidence>
<dbReference type="InterPro" id="IPR014030">
    <property type="entry name" value="Ketoacyl_synth_N"/>
</dbReference>
<keyword evidence="3 17" id="KW-0444">Lipid biosynthesis</keyword>
<evidence type="ECO:0000256" key="16">
    <source>
        <dbReference type="ARBA" id="ARBA00054575"/>
    </source>
</evidence>
<dbReference type="AlphaFoldDB" id="A0A6F9DNQ3"/>